<proteinExistence type="predicted"/>
<protein>
    <submittedName>
        <fullName evidence="1">Glycoside hydrolase family 20 protein</fullName>
    </submittedName>
</protein>
<comment type="caution">
    <text evidence="1">The sequence shown here is derived from an EMBL/GenBank/DDBJ whole genome shotgun (WGS) entry which is preliminary data.</text>
</comment>
<dbReference type="OrthoDB" id="2352379at2759"/>
<evidence type="ECO:0000313" key="2">
    <source>
        <dbReference type="Proteomes" id="UP000615446"/>
    </source>
</evidence>
<sequence length="306" mass="36186">MTKCRKLPIRRLKVFLNLHLQLSSWYIRTDFGFWNFSPLIIMRFGGYILEILVNDVPLPEKVVKVETEHINFEPSYYVDDKTKRRTFCDMHYIVESKPKSEFKIRFRSLQVSKTRIIRGDIAVNGETDQTCIEMFDKSFQIVNGFWYNKKKLKLFKFPSKLSSITTTSSIHQFGGPGAISVYFYEIEKKKYPIIKNLKITSKNYNELFWNGSSNLKSYEPIAVLHIHYRSTSWFNLLNNKTYHSKRIVKKEAFTIRKKQKSLEEENDDNSKILATSPISYRNKKSRRFKEVGNHNVNNKRGYVVIS</sequence>
<keyword evidence="1" id="KW-0378">Hydrolase</keyword>
<evidence type="ECO:0000313" key="1">
    <source>
        <dbReference type="EMBL" id="GES88690.1"/>
    </source>
</evidence>
<dbReference type="GO" id="GO:0016787">
    <property type="term" value="F:hydrolase activity"/>
    <property type="evidence" value="ECO:0007669"/>
    <property type="project" value="UniProtKB-KW"/>
</dbReference>
<name>A0A8H3LM64_9GLOM</name>
<reference evidence="1" key="1">
    <citation type="submission" date="2019-10" db="EMBL/GenBank/DDBJ databases">
        <title>Conservation and host-specific expression of non-tandemly repeated heterogenous ribosome RNA gene in arbuscular mycorrhizal fungi.</title>
        <authorList>
            <person name="Maeda T."/>
            <person name="Kobayashi Y."/>
            <person name="Nakagawa T."/>
            <person name="Ezawa T."/>
            <person name="Yamaguchi K."/>
            <person name="Bino T."/>
            <person name="Nishimoto Y."/>
            <person name="Shigenobu S."/>
            <person name="Kawaguchi M."/>
        </authorList>
    </citation>
    <scope>NUCLEOTIDE SEQUENCE</scope>
    <source>
        <strain evidence="1">HR1</strain>
    </source>
</reference>
<dbReference type="AlphaFoldDB" id="A0A8H3LM64"/>
<organism evidence="1 2">
    <name type="scientific">Rhizophagus clarus</name>
    <dbReference type="NCBI Taxonomy" id="94130"/>
    <lineage>
        <taxon>Eukaryota</taxon>
        <taxon>Fungi</taxon>
        <taxon>Fungi incertae sedis</taxon>
        <taxon>Mucoromycota</taxon>
        <taxon>Glomeromycotina</taxon>
        <taxon>Glomeromycetes</taxon>
        <taxon>Glomerales</taxon>
        <taxon>Glomeraceae</taxon>
        <taxon>Rhizophagus</taxon>
    </lineage>
</organism>
<dbReference type="EMBL" id="BLAL01000180">
    <property type="protein sequence ID" value="GES88690.1"/>
    <property type="molecule type" value="Genomic_DNA"/>
</dbReference>
<gene>
    <name evidence="1" type="ORF">RCL2_001562300</name>
</gene>
<dbReference type="Proteomes" id="UP000615446">
    <property type="component" value="Unassembled WGS sequence"/>
</dbReference>
<accession>A0A8H3LM64</accession>